<organism evidence="1 2">
    <name type="scientific">Gryllus longicercus</name>
    <dbReference type="NCBI Taxonomy" id="2509291"/>
    <lineage>
        <taxon>Eukaryota</taxon>
        <taxon>Metazoa</taxon>
        <taxon>Ecdysozoa</taxon>
        <taxon>Arthropoda</taxon>
        <taxon>Hexapoda</taxon>
        <taxon>Insecta</taxon>
        <taxon>Pterygota</taxon>
        <taxon>Neoptera</taxon>
        <taxon>Polyneoptera</taxon>
        <taxon>Orthoptera</taxon>
        <taxon>Ensifera</taxon>
        <taxon>Gryllidea</taxon>
        <taxon>Grylloidea</taxon>
        <taxon>Gryllidae</taxon>
        <taxon>Gryllinae</taxon>
        <taxon>Gryllus</taxon>
    </lineage>
</organism>
<name>A0AAN9W764_9ORTH</name>
<keyword evidence="2" id="KW-1185">Reference proteome</keyword>
<evidence type="ECO:0000313" key="1">
    <source>
        <dbReference type="EMBL" id="KAK7869223.1"/>
    </source>
</evidence>
<evidence type="ECO:0000313" key="2">
    <source>
        <dbReference type="Proteomes" id="UP001378592"/>
    </source>
</evidence>
<dbReference type="AlphaFoldDB" id="A0AAN9W764"/>
<dbReference type="Proteomes" id="UP001378592">
    <property type="component" value="Unassembled WGS sequence"/>
</dbReference>
<dbReference type="GO" id="GO:0005549">
    <property type="term" value="F:odorant binding"/>
    <property type="evidence" value="ECO:0007669"/>
    <property type="project" value="InterPro"/>
</dbReference>
<sequence length="90" mass="10615">MKDGRWLAVPAEKRLDVYHRMFHDDPLKMQVADIVVHKCDREADEKYMGKGNSCDIVFDAIECMWQVMDQISQKIELIKSLITYFMDFSP</sequence>
<dbReference type="SUPFAM" id="SSF47565">
    <property type="entry name" value="Insect pheromone/odorant-binding proteins"/>
    <property type="match status" value="1"/>
</dbReference>
<comment type="caution">
    <text evidence="1">The sequence shown here is derived from an EMBL/GenBank/DDBJ whole genome shotgun (WGS) entry which is preliminary data.</text>
</comment>
<dbReference type="InterPro" id="IPR036728">
    <property type="entry name" value="PBP_GOBP_sf"/>
</dbReference>
<accession>A0AAN9W764</accession>
<protein>
    <recommendedName>
        <fullName evidence="3">Odorant binding protein</fullName>
    </recommendedName>
</protein>
<proteinExistence type="predicted"/>
<reference evidence="1 2" key="1">
    <citation type="submission" date="2024-03" db="EMBL/GenBank/DDBJ databases">
        <title>The genome assembly and annotation of the cricket Gryllus longicercus Weissman &amp; Gray.</title>
        <authorList>
            <person name="Szrajer S."/>
            <person name="Gray D."/>
            <person name="Ylla G."/>
        </authorList>
    </citation>
    <scope>NUCLEOTIDE SEQUENCE [LARGE SCALE GENOMIC DNA]</scope>
    <source>
        <strain evidence="1">DAG 2021-001</strain>
        <tissue evidence="1">Whole body minus gut</tissue>
    </source>
</reference>
<evidence type="ECO:0008006" key="3">
    <source>
        <dbReference type="Google" id="ProtNLM"/>
    </source>
</evidence>
<gene>
    <name evidence="1" type="ORF">R5R35_001163</name>
</gene>
<dbReference type="EMBL" id="JAZDUA010000078">
    <property type="protein sequence ID" value="KAK7869223.1"/>
    <property type="molecule type" value="Genomic_DNA"/>
</dbReference>